<feature type="domain" description="Alginate lyase" evidence="3">
    <location>
        <begin position="79"/>
        <end position="359"/>
    </location>
</feature>
<comment type="caution">
    <text evidence="4">The sequence shown here is derived from an EMBL/GenBank/DDBJ whole genome shotgun (WGS) entry which is preliminary data.</text>
</comment>
<dbReference type="GO" id="GO:0042597">
    <property type="term" value="C:periplasmic space"/>
    <property type="evidence" value="ECO:0007669"/>
    <property type="project" value="InterPro"/>
</dbReference>
<dbReference type="GO" id="GO:0016829">
    <property type="term" value="F:lyase activity"/>
    <property type="evidence" value="ECO:0007669"/>
    <property type="project" value="UniProtKB-KW"/>
</dbReference>
<keyword evidence="1" id="KW-0732">Signal</keyword>
<dbReference type="AlphaFoldDB" id="A0A3D8MAR0"/>
<evidence type="ECO:0000259" key="3">
    <source>
        <dbReference type="Pfam" id="PF05426"/>
    </source>
</evidence>
<dbReference type="EMBL" id="QRHA01000003">
    <property type="protein sequence ID" value="RDV27370.1"/>
    <property type="molecule type" value="Genomic_DNA"/>
</dbReference>
<dbReference type="Gene3D" id="1.50.10.100">
    <property type="entry name" value="Chondroitin AC/alginate lyase"/>
    <property type="match status" value="1"/>
</dbReference>
<gene>
    <name evidence="4" type="ORF">DXV75_04875</name>
</gene>
<evidence type="ECO:0000256" key="1">
    <source>
        <dbReference type="ARBA" id="ARBA00022729"/>
    </source>
</evidence>
<dbReference type="OrthoDB" id="7210452at2"/>
<evidence type="ECO:0000313" key="5">
    <source>
        <dbReference type="Proteomes" id="UP000256561"/>
    </source>
</evidence>
<reference evidence="5" key="1">
    <citation type="submission" date="2018-08" db="EMBL/GenBank/DDBJ databases">
        <authorList>
            <person name="Zhang J."/>
            <person name="Du Z.-J."/>
        </authorList>
    </citation>
    <scope>NUCLEOTIDE SEQUENCE [LARGE SCALE GENOMIC DNA]</scope>
    <source>
        <strain evidence="5">KCTC 52655</strain>
    </source>
</reference>
<dbReference type="Pfam" id="PF05426">
    <property type="entry name" value="Alginate_lyase"/>
    <property type="match status" value="1"/>
</dbReference>
<protein>
    <recommendedName>
        <fullName evidence="3">Alginate lyase domain-containing protein</fullName>
    </recommendedName>
</protein>
<accession>A0A3D8MAR0</accession>
<dbReference type="InterPro" id="IPR008929">
    <property type="entry name" value="Chondroitin_lyas"/>
</dbReference>
<sequence length="415" mass="47113">MFRILKLFNTQLAYFAVLPAVLCGGMATAIASTELIYLNETRLKMSRSEIQAKNPVFLRAYEQLIEQANKELKKEIDPVTNKTVLPASGDTHDYHTVGSYYWPDESKPDGLPWVYKDGQFNPISNSAATDWQRRKEMLDSLGTLNIAYYFSDHEKYLEKAGEIVQVWFIDPETRMNPNVNYGKAIPGAAEGTNFAIIDWTDIGKVITSVQLLERAGLWNEQNKVAMDKWFSDYYTWLTTSEFGILEDTRKNNHGTNYDYQAIGLMIYLGKIKQAEAKIEAAKTTRIAAQIEPDGSQPLELARTKSVNYTVNNLWALARIADLSRRNTSVDLWDYERETGASIKQGFEFVIPYITGQKNWQWKQITGGGAKAQLNKLALPMVRRTELLLGEQIVSQDIGGYSKFNAMETLVYAPDF</sequence>
<evidence type="ECO:0000256" key="2">
    <source>
        <dbReference type="ARBA" id="ARBA00023239"/>
    </source>
</evidence>
<proteinExistence type="predicted"/>
<dbReference type="Proteomes" id="UP000256561">
    <property type="component" value="Unassembled WGS sequence"/>
</dbReference>
<keyword evidence="2" id="KW-0456">Lyase</keyword>
<keyword evidence="5" id="KW-1185">Reference proteome</keyword>
<name>A0A3D8MAR0_9ALTE</name>
<dbReference type="InterPro" id="IPR008397">
    <property type="entry name" value="Alginate_lyase_dom"/>
</dbReference>
<dbReference type="SUPFAM" id="SSF48230">
    <property type="entry name" value="Chondroitin AC/alginate lyase"/>
    <property type="match status" value="1"/>
</dbReference>
<evidence type="ECO:0000313" key="4">
    <source>
        <dbReference type="EMBL" id="RDV27370.1"/>
    </source>
</evidence>
<organism evidence="4 5">
    <name type="scientific">Alteromonas aestuariivivens</name>
    <dbReference type="NCBI Taxonomy" id="1938339"/>
    <lineage>
        <taxon>Bacteria</taxon>
        <taxon>Pseudomonadati</taxon>
        <taxon>Pseudomonadota</taxon>
        <taxon>Gammaproteobacteria</taxon>
        <taxon>Alteromonadales</taxon>
        <taxon>Alteromonadaceae</taxon>
        <taxon>Alteromonas/Salinimonas group</taxon>
        <taxon>Alteromonas</taxon>
    </lineage>
</organism>